<organism evidence="4">
    <name type="scientific">Ixodes ricinus</name>
    <name type="common">Common tick</name>
    <name type="synonym">Acarus ricinus</name>
    <dbReference type="NCBI Taxonomy" id="34613"/>
    <lineage>
        <taxon>Eukaryota</taxon>
        <taxon>Metazoa</taxon>
        <taxon>Ecdysozoa</taxon>
        <taxon>Arthropoda</taxon>
        <taxon>Chelicerata</taxon>
        <taxon>Arachnida</taxon>
        <taxon>Acari</taxon>
        <taxon>Parasitiformes</taxon>
        <taxon>Ixodida</taxon>
        <taxon>Ixodoidea</taxon>
        <taxon>Ixodidae</taxon>
        <taxon>Ixodinae</taxon>
        <taxon>Ixodes</taxon>
    </lineage>
</organism>
<protein>
    <submittedName>
        <fullName evidence="4">Uncharacterized protein</fullName>
    </submittedName>
</protein>
<dbReference type="Pfam" id="PF23070">
    <property type="entry name" value="DUF7043"/>
    <property type="match status" value="1"/>
</dbReference>
<dbReference type="InterPro" id="IPR055471">
    <property type="entry name" value="DUF7043"/>
</dbReference>
<dbReference type="PANTHER" id="PTHR22255">
    <property type="entry name" value="LP06548P"/>
    <property type="match status" value="1"/>
</dbReference>
<dbReference type="Pfam" id="PF23069">
    <property type="entry name" value="DUF7042"/>
    <property type="match status" value="1"/>
</dbReference>
<feature type="domain" description="DUF7044" evidence="3">
    <location>
        <begin position="3"/>
        <end position="86"/>
    </location>
</feature>
<dbReference type="InterPro" id="IPR055472">
    <property type="entry name" value="DUF7044"/>
</dbReference>
<dbReference type="GO" id="GO:0061909">
    <property type="term" value="P:autophagosome-lysosome fusion"/>
    <property type="evidence" value="ECO:0007669"/>
    <property type="project" value="TreeGrafter"/>
</dbReference>
<accession>A0A147BEK7</accession>
<dbReference type="Pfam" id="PF23071">
    <property type="entry name" value="DUF7044"/>
    <property type="match status" value="1"/>
</dbReference>
<feature type="domain" description="DUF7043" evidence="2">
    <location>
        <begin position="237"/>
        <end position="344"/>
    </location>
</feature>
<proteinExistence type="predicted"/>
<evidence type="ECO:0000259" key="2">
    <source>
        <dbReference type="Pfam" id="PF23070"/>
    </source>
</evidence>
<evidence type="ECO:0000259" key="1">
    <source>
        <dbReference type="Pfam" id="PF23069"/>
    </source>
</evidence>
<feature type="domain" description="DUF7042" evidence="1">
    <location>
        <begin position="104"/>
        <end position="230"/>
    </location>
</feature>
<name>A0A147BEK7_IXORI</name>
<dbReference type="PANTHER" id="PTHR22255:SF9">
    <property type="entry name" value="LP06548P"/>
    <property type="match status" value="1"/>
</dbReference>
<dbReference type="InterPro" id="IPR055470">
    <property type="entry name" value="DUF7042"/>
</dbReference>
<feature type="non-terminal residue" evidence="4">
    <location>
        <position position="1"/>
    </location>
</feature>
<dbReference type="EMBL" id="GEGO01006221">
    <property type="protein sequence ID" value="JAR89183.1"/>
    <property type="molecule type" value="Transcribed_RNA"/>
</dbReference>
<dbReference type="AlphaFoldDB" id="A0A147BEK7"/>
<evidence type="ECO:0000259" key="3">
    <source>
        <dbReference type="Pfam" id="PF23071"/>
    </source>
</evidence>
<evidence type="ECO:0000313" key="4">
    <source>
        <dbReference type="EMBL" id="JAR89183.1"/>
    </source>
</evidence>
<reference evidence="4" key="1">
    <citation type="journal article" date="2018" name="PLoS Negl. Trop. Dis.">
        <title>Sialome diversity of ticks revealed by RNAseq of single tick salivary glands.</title>
        <authorList>
            <person name="Perner J."/>
            <person name="Kropackova S."/>
            <person name="Kopacek P."/>
            <person name="Ribeiro J.M."/>
        </authorList>
    </citation>
    <scope>NUCLEOTIDE SEQUENCE</scope>
    <source>
        <strain evidence="4">Siblings of single egg batch collected in Ceske Budejovice</strain>
        <tissue evidence="4">Salivary glands</tissue>
    </source>
</reference>
<sequence length="526" mass="58396">GGECEFPAEWRGDWFQKGEPEPIRIGRTNISTKGTCREAHDNKFLVEVPNTNCLKCIGIGAKHANVLQYKETPFCSAHRTHEAVCREFTGDALLYSLFRLGGSPVPCPFKGPLSFEYSQGHGQCSQPASSVEACTDPARLLLRFQACADVQGSESREEQLTCLGSWKEGSLRYLVGKLDHKAAKTDEDKFRCFVYEKTASPRETPVAQSGDATCDGLTSPWEGSRTMLLRPGWASRQEPCPWPEWLSQGRRWRTLGGDSLYELGNLTLDVRGPRGDLDLTMRCHSLGPSQEGRAQLLVHATRGCDSSYRCMRLYRRASHIVEMQLGRSSSDQSEACSSSHFDSSRAELVTLLREQPGAEPERSLCPLAGTFLLEGPQLPRLAWDAPSGPDQDCPQRSQLSSGCAGADRLELLFDCSPHKRLRSFQCHGSWEENGTHFVIASAMHNQRRYCIAFSENGRLVHFAESPQACVHGGPWPLKEPAFAFNLTSTGECQEGNGAKVPSPLFLWTALVVVSGLWWHLRCRQCL</sequence>